<keyword evidence="2" id="KW-1185">Reference proteome</keyword>
<name>K6V8M3_9ACTN</name>
<dbReference type="EMBL" id="BAHC01000184">
    <property type="protein sequence ID" value="GAB92583.1"/>
    <property type="molecule type" value="Genomic_DNA"/>
</dbReference>
<organism evidence="1 2">
    <name type="scientific">Gordonia rhizosphera NBRC 16068</name>
    <dbReference type="NCBI Taxonomy" id="1108045"/>
    <lineage>
        <taxon>Bacteria</taxon>
        <taxon>Bacillati</taxon>
        <taxon>Actinomycetota</taxon>
        <taxon>Actinomycetes</taxon>
        <taxon>Mycobacteriales</taxon>
        <taxon>Gordoniaceae</taxon>
        <taxon>Gordonia</taxon>
    </lineage>
</organism>
<sequence>MELPTLTSIEAIIGRISALGFILADQNQIRSIANLVNTSYITVPEREWEYSVLNLRAQRANQDEGNGLRAVQTLRTSTVSAAEKIERVSGNENLHLRRKYEDDYVGAVKECVLENSNPWRKHGTMMARLVGRTVLSSLTENLIGIPLADLISQSLSGFGRRV</sequence>
<evidence type="ECO:0000313" key="1">
    <source>
        <dbReference type="EMBL" id="GAB92583.1"/>
    </source>
</evidence>
<comment type="caution">
    <text evidence="1">The sequence shown here is derived from an EMBL/GenBank/DDBJ whole genome shotgun (WGS) entry which is preliminary data.</text>
</comment>
<dbReference type="AlphaFoldDB" id="K6V8M3"/>
<dbReference type="Proteomes" id="UP000008363">
    <property type="component" value="Unassembled WGS sequence"/>
</dbReference>
<reference evidence="1 2" key="1">
    <citation type="submission" date="2012-08" db="EMBL/GenBank/DDBJ databases">
        <title>Whole genome shotgun sequence of Gordonia rhizosphera NBRC 16068.</title>
        <authorList>
            <person name="Takarada H."/>
            <person name="Isaki S."/>
            <person name="Hosoyama A."/>
            <person name="Tsuchikane K."/>
            <person name="Katsumata H."/>
            <person name="Baba S."/>
            <person name="Ohji S."/>
            <person name="Yamazaki S."/>
            <person name="Fujita N."/>
        </authorList>
    </citation>
    <scope>NUCLEOTIDE SEQUENCE [LARGE SCALE GENOMIC DNA]</scope>
    <source>
        <strain evidence="1 2">NBRC 16068</strain>
    </source>
</reference>
<protein>
    <submittedName>
        <fullName evidence="1">Uncharacterized protein</fullName>
    </submittedName>
</protein>
<gene>
    <name evidence="1" type="ORF">GORHZ_184_00070</name>
</gene>
<evidence type="ECO:0000313" key="2">
    <source>
        <dbReference type="Proteomes" id="UP000008363"/>
    </source>
</evidence>
<accession>K6V8M3</accession>
<proteinExistence type="predicted"/>